<keyword evidence="4" id="KW-1185">Reference proteome</keyword>
<dbReference type="STRING" id="1777140.AWB79_05040"/>
<sequence length="144" mass="15782">MLDVADKKASLSNVSNPDKANYRDGLSAVEWGFPHLPEGAGARGTRQRRHCGGGGGEDDQHEDDHHDFGATPDPEIARLVLELDRSIMRRRRAAALRQIVQGQPVPPPMQVPMKHNRIELLVLTALVSIYGPSLFGADFTPVLD</sequence>
<evidence type="ECO:0000313" key="3">
    <source>
        <dbReference type="EMBL" id="SAK79475.1"/>
    </source>
</evidence>
<dbReference type="AlphaFoldDB" id="A0A158CAU4"/>
<organism evidence="3 4">
    <name type="scientific">Caballeronia hypogeia</name>
    <dbReference type="NCBI Taxonomy" id="1777140"/>
    <lineage>
        <taxon>Bacteria</taxon>
        <taxon>Pseudomonadati</taxon>
        <taxon>Pseudomonadota</taxon>
        <taxon>Betaproteobacteria</taxon>
        <taxon>Burkholderiales</taxon>
        <taxon>Burkholderiaceae</taxon>
        <taxon>Caballeronia</taxon>
    </lineage>
</organism>
<evidence type="ECO:0000313" key="4">
    <source>
        <dbReference type="Proteomes" id="UP000054851"/>
    </source>
</evidence>
<comment type="caution">
    <text evidence="3">The sequence shown here is derived from an EMBL/GenBank/DDBJ whole genome shotgun (WGS) entry which is preliminary data.</text>
</comment>
<feature type="region of interest" description="Disordered" evidence="1">
    <location>
        <begin position="1"/>
        <end position="21"/>
    </location>
</feature>
<proteinExistence type="predicted"/>
<keyword evidence="2" id="KW-0472">Membrane</keyword>
<name>A0A158CAU4_9BURK</name>
<dbReference type="Proteomes" id="UP000054851">
    <property type="component" value="Unassembled WGS sequence"/>
</dbReference>
<reference evidence="3" key="1">
    <citation type="submission" date="2016-01" db="EMBL/GenBank/DDBJ databases">
        <authorList>
            <person name="Peeters C."/>
        </authorList>
    </citation>
    <scope>NUCLEOTIDE SEQUENCE</scope>
    <source>
        <strain evidence="3">LMG 29322</strain>
    </source>
</reference>
<keyword evidence="2" id="KW-0812">Transmembrane</keyword>
<feature type="region of interest" description="Disordered" evidence="1">
    <location>
        <begin position="35"/>
        <end position="73"/>
    </location>
</feature>
<gene>
    <name evidence="3" type="ORF">AWB79_05040</name>
</gene>
<feature type="transmembrane region" description="Helical" evidence="2">
    <location>
        <begin position="118"/>
        <end position="137"/>
    </location>
</feature>
<accession>A0A158CAU4</accession>
<protein>
    <submittedName>
        <fullName evidence="3">Uncharacterized protein</fullName>
    </submittedName>
</protein>
<evidence type="ECO:0000256" key="2">
    <source>
        <dbReference type="SAM" id="Phobius"/>
    </source>
</evidence>
<dbReference type="EMBL" id="FCOA02000020">
    <property type="protein sequence ID" value="SAK79475.1"/>
    <property type="molecule type" value="Genomic_DNA"/>
</dbReference>
<keyword evidence="2" id="KW-1133">Transmembrane helix</keyword>
<evidence type="ECO:0000256" key="1">
    <source>
        <dbReference type="SAM" id="MobiDB-lite"/>
    </source>
</evidence>